<dbReference type="EMBL" id="GGEC01062508">
    <property type="protein sequence ID" value="MBX42992.1"/>
    <property type="molecule type" value="Transcribed_RNA"/>
</dbReference>
<feature type="transmembrane region" description="Helical" evidence="1">
    <location>
        <begin position="6"/>
        <end position="22"/>
    </location>
</feature>
<reference evidence="2" key="1">
    <citation type="submission" date="2018-02" db="EMBL/GenBank/DDBJ databases">
        <title>Rhizophora mucronata_Transcriptome.</title>
        <authorList>
            <person name="Meera S.P."/>
            <person name="Sreeshan A."/>
            <person name="Augustine A."/>
        </authorList>
    </citation>
    <scope>NUCLEOTIDE SEQUENCE</scope>
    <source>
        <tissue evidence="2">Leaf</tissue>
    </source>
</reference>
<keyword evidence="1" id="KW-1133">Transmembrane helix</keyword>
<evidence type="ECO:0000313" key="2">
    <source>
        <dbReference type="EMBL" id="MBX42992.1"/>
    </source>
</evidence>
<organism evidence="2">
    <name type="scientific">Rhizophora mucronata</name>
    <name type="common">Asiatic mangrove</name>
    <dbReference type="NCBI Taxonomy" id="61149"/>
    <lineage>
        <taxon>Eukaryota</taxon>
        <taxon>Viridiplantae</taxon>
        <taxon>Streptophyta</taxon>
        <taxon>Embryophyta</taxon>
        <taxon>Tracheophyta</taxon>
        <taxon>Spermatophyta</taxon>
        <taxon>Magnoliopsida</taxon>
        <taxon>eudicotyledons</taxon>
        <taxon>Gunneridae</taxon>
        <taxon>Pentapetalae</taxon>
        <taxon>rosids</taxon>
        <taxon>fabids</taxon>
        <taxon>Malpighiales</taxon>
        <taxon>Rhizophoraceae</taxon>
        <taxon>Rhizophora</taxon>
    </lineage>
</organism>
<accession>A0A2P2NKI7</accession>
<keyword evidence="1" id="KW-0472">Membrane</keyword>
<keyword evidence="1" id="KW-0812">Transmembrane</keyword>
<name>A0A2P2NKI7_RHIMU</name>
<evidence type="ECO:0000256" key="1">
    <source>
        <dbReference type="SAM" id="Phobius"/>
    </source>
</evidence>
<dbReference type="AlphaFoldDB" id="A0A2P2NKI7"/>
<protein>
    <submittedName>
        <fullName evidence="2">Uncharacterized protein</fullName>
    </submittedName>
</protein>
<sequence length="36" mass="4381">MVSFHNLFNCYFQFAICFIYLFDSAHYHERNCNLDG</sequence>
<proteinExistence type="predicted"/>